<dbReference type="PANTHER" id="PTHR21666:SF270">
    <property type="entry name" value="MUREIN HYDROLASE ACTIVATOR ENVC"/>
    <property type="match status" value="1"/>
</dbReference>
<feature type="region of interest" description="Disordered" evidence="1">
    <location>
        <begin position="251"/>
        <end position="280"/>
    </location>
</feature>
<dbReference type="eggNOG" id="COG1388">
    <property type="taxonomic scope" value="Bacteria"/>
</dbReference>
<dbReference type="CDD" id="cd12797">
    <property type="entry name" value="M23_peptidase"/>
    <property type="match status" value="1"/>
</dbReference>
<accession>A0A086XYQ2</accession>
<comment type="caution">
    <text evidence="2">The sequence shown here is derived from an EMBL/GenBank/DDBJ whole genome shotgun (WGS) entry which is preliminary data.</text>
</comment>
<dbReference type="GO" id="GO:0004222">
    <property type="term" value="F:metalloendopeptidase activity"/>
    <property type="evidence" value="ECO:0007669"/>
    <property type="project" value="TreeGrafter"/>
</dbReference>
<feature type="region of interest" description="Disordered" evidence="1">
    <location>
        <begin position="163"/>
        <end position="205"/>
    </location>
</feature>
<dbReference type="InterPro" id="IPR011055">
    <property type="entry name" value="Dup_hybrid_motif"/>
</dbReference>
<dbReference type="PROSITE" id="PS51782">
    <property type="entry name" value="LYSM"/>
    <property type="match status" value="2"/>
</dbReference>
<dbReference type="PANTHER" id="PTHR21666">
    <property type="entry name" value="PEPTIDASE-RELATED"/>
    <property type="match status" value="1"/>
</dbReference>
<dbReference type="SUPFAM" id="SSF51261">
    <property type="entry name" value="Duplicated hybrid motif"/>
    <property type="match status" value="1"/>
</dbReference>
<feature type="compositionally biased region" description="Low complexity" evidence="1">
    <location>
        <begin position="174"/>
        <end position="187"/>
    </location>
</feature>
<proteinExistence type="predicted"/>
<dbReference type="Pfam" id="PF01551">
    <property type="entry name" value="Peptidase_M23"/>
    <property type="match status" value="1"/>
</dbReference>
<sequence length="420" mass="43508">MTVMPFRSAQRPLRRIALACAALAIVGACGRPLDWDMRGVIPTNLDTSEAARQPTANRPQPDGRGVISYPTYQVAVARRGDTVGSIAQRVGIPASELASYNALASETGLREGEVLALPRRVSEPVTMTAESGFSSDTGGISSGSIATAPVDVTTLASGAIERAETSGTVRRTPASSQSASSANVGSAPPAASASRTEPVRHQVKRGETAYSIARLYNVSARSLAEWNGLDAQMTVRDGQYLMIPVATGPAPARTAANQPGTGSPTPTPPSAATPLPEKDTKTNEEIAAATPASPNLGAQRTPASSARLAMPVEGSIIRPYARGKNEGIDIAAPAGAAVHAATDGTVAAITQDTDQVPILVIRHANNLLTVYANIDGIKVAKGSAVTRGQSIATVRPGNPSFLHFEVRNGYESVDPMSYLQ</sequence>
<dbReference type="InterPro" id="IPR050570">
    <property type="entry name" value="Cell_wall_metabolism_enzyme"/>
</dbReference>
<dbReference type="OrthoDB" id="9795421at2"/>
<dbReference type="eggNOG" id="COG4942">
    <property type="taxonomic scope" value="Bacteria"/>
</dbReference>
<dbReference type="PROSITE" id="PS51257">
    <property type="entry name" value="PROKAR_LIPOPROTEIN"/>
    <property type="match status" value="1"/>
</dbReference>
<organism evidence="2 3">
    <name type="scientific">Haematobacter massiliensis</name>
    <dbReference type="NCBI Taxonomy" id="195105"/>
    <lineage>
        <taxon>Bacteria</taxon>
        <taxon>Pseudomonadati</taxon>
        <taxon>Pseudomonadota</taxon>
        <taxon>Alphaproteobacteria</taxon>
        <taxon>Rhodobacterales</taxon>
        <taxon>Paracoccaceae</taxon>
        <taxon>Haematobacter</taxon>
    </lineage>
</organism>
<dbReference type="AlphaFoldDB" id="A0A086XYQ2"/>
<evidence type="ECO:0000313" key="3">
    <source>
        <dbReference type="Proteomes" id="UP000028826"/>
    </source>
</evidence>
<dbReference type="EMBL" id="JGYG01000012">
    <property type="protein sequence ID" value="KFI27152.1"/>
    <property type="molecule type" value="Genomic_DNA"/>
</dbReference>
<dbReference type="InterPro" id="IPR018392">
    <property type="entry name" value="LysM"/>
</dbReference>
<reference evidence="2 3" key="1">
    <citation type="submission" date="2014-03" db="EMBL/GenBank/DDBJ databases">
        <title>Genome of Haematobacter massiliensis CCUG 47968.</title>
        <authorList>
            <person name="Wang D."/>
            <person name="Wang G."/>
        </authorList>
    </citation>
    <scope>NUCLEOTIDE SEQUENCE [LARGE SCALE GENOMIC DNA]</scope>
    <source>
        <strain evidence="2 3">CCUG 47968</strain>
    </source>
</reference>
<dbReference type="RefSeq" id="WP_084684204.1">
    <property type="nucleotide sequence ID" value="NZ_CAMIFG010000038.1"/>
</dbReference>
<name>A0A086XYQ2_9RHOB</name>
<dbReference type="CDD" id="cd00118">
    <property type="entry name" value="LysM"/>
    <property type="match status" value="2"/>
</dbReference>
<dbReference type="Proteomes" id="UP000028826">
    <property type="component" value="Unassembled WGS sequence"/>
</dbReference>
<dbReference type="InterPro" id="IPR016047">
    <property type="entry name" value="M23ase_b-sheet_dom"/>
</dbReference>
<feature type="region of interest" description="Disordered" evidence="1">
    <location>
        <begin position="46"/>
        <end position="65"/>
    </location>
</feature>
<gene>
    <name evidence="2" type="ORF">CN97_01885</name>
</gene>
<evidence type="ECO:0000256" key="1">
    <source>
        <dbReference type="SAM" id="MobiDB-lite"/>
    </source>
</evidence>
<dbReference type="SUPFAM" id="SSF54106">
    <property type="entry name" value="LysM domain"/>
    <property type="match status" value="2"/>
</dbReference>
<dbReference type="Pfam" id="PF01476">
    <property type="entry name" value="LysM"/>
    <property type="match status" value="2"/>
</dbReference>
<dbReference type="SMART" id="SM00257">
    <property type="entry name" value="LysM"/>
    <property type="match status" value="2"/>
</dbReference>
<dbReference type="Gene3D" id="3.10.350.10">
    <property type="entry name" value="LysM domain"/>
    <property type="match status" value="2"/>
</dbReference>
<evidence type="ECO:0000313" key="2">
    <source>
        <dbReference type="EMBL" id="KFI27152.1"/>
    </source>
</evidence>
<dbReference type="STRING" id="195105.CN97_01885"/>
<dbReference type="InterPro" id="IPR036779">
    <property type="entry name" value="LysM_dom_sf"/>
</dbReference>
<protein>
    <submittedName>
        <fullName evidence="2">Peptidase M23B</fullName>
    </submittedName>
</protein>
<dbReference type="Gene3D" id="2.70.70.10">
    <property type="entry name" value="Glucose Permease (Domain IIA)"/>
    <property type="match status" value="1"/>
</dbReference>
<keyword evidence="3" id="KW-1185">Reference proteome</keyword>